<keyword evidence="3" id="KW-1185">Reference proteome</keyword>
<proteinExistence type="predicted"/>
<name>A0A1W6LGC8_9BURK</name>
<dbReference type="STRING" id="946333.A4W93_27080"/>
<organism evidence="2 3">
    <name type="scientific">Piscinibacter gummiphilus</name>
    <dbReference type="NCBI Taxonomy" id="946333"/>
    <lineage>
        <taxon>Bacteria</taxon>
        <taxon>Pseudomonadati</taxon>
        <taxon>Pseudomonadota</taxon>
        <taxon>Betaproteobacteria</taxon>
        <taxon>Burkholderiales</taxon>
        <taxon>Sphaerotilaceae</taxon>
        <taxon>Piscinibacter</taxon>
    </lineage>
</organism>
<evidence type="ECO:0000313" key="2">
    <source>
        <dbReference type="EMBL" id="ARN23273.1"/>
    </source>
</evidence>
<dbReference type="PANTHER" id="PTHR34406">
    <property type="entry name" value="PROTEIN YCEI"/>
    <property type="match status" value="1"/>
</dbReference>
<dbReference type="InterPro" id="IPR007372">
    <property type="entry name" value="Lipid/polyisoprenoid-bd_YceI"/>
</dbReference>
<evidence type="ECO:0000259" key="1">
    <source>
        <dbReference type="SMART" id="SM00867"/>
    </source>
</evidence>
<dbReference type="InterPro" id="IPR036761">
    <property type="entry name" value="TTHA0802/YceI-like_sf"/>
</dbReference>
<gene>
    <name evidence="2" type="ORF">A4W93_27080</name>
</gene>
<dbReference type="KEGG" id="rgu:A4W93_27080"/>
<feature type="domain" description="Lipid/polyisoprenoid-binding YceI-like" evidence="1">
    <location>
        <begin position="1"/>
        <end position="150"/>
    </location>
</feature>
<reference evidence="2 3" key="1">
    <citation type="submission" date="2016-04" db="EMBL/GenBank/DDBJ databases">
        <title>Complete genome sequence of natural rubber-degrading, novel Gram-negative bacterium, Rhizobacter gummiphilus strain NS21.</title>
        <authorList>
            <person name="Tabata M."/>
            <person name="Kasai D."/>
            <person name="Fukuda M."/>
        </authorList>
    </citation>
    <scope>NUCLEOTIDE SEQUENCE [LARGE SCALE GENOMIC DNA]</scope>
    <source>
        <strain evidence="2 3">NS21</strain>
    </source>
</reference>
<protein>
    <recommendedName>
        <fullName evidence="1">Lipid/polyisoprenoid-binding YceI-like domain-containing protein</fullName>
    </recommendedName>
</protein>
<evidence type="ECO:0000313" key="3">
    <source>
        <dbReference type="Proteomes" id="UP000193427"/>
    </source>
</evidence>
<dbReference type="Pfam" id="PF04264">
    <property type="entry name" value="YceI"/>
    <property type="match status" value="1"/>
</dbReference>
<dbReference type="SUPFAM" id="SSF101874">
    <property type="entry name" value="YceI-like"/>
    <property type="match status" value="1"/>
</dbReference>
<dbReference type="EMBL" id="CP015118">
    <property type="protein sequence ID" value="ARN23273.1"/>
    <property type="molecule type" value="Genomic_DNA"/>
</dbReference>
<dbReference type="Gene3D" id="2.40.128.110">
    <property type="entry name" value="Lipid/polyisoprenoid-binding, YceI-like"/>
    <property type="match status" value="1"/>
</dbReference>
<dbReference type="SMART" id="SM00867">
    <property type="entry name" value="YceI"/>
    <property type="match status" value="1"/>
</dbReference>
<dbReference type="AlphaFoldDB" id="A0A1W6LGC8"/>
<dbReference type="PANTHER" id="PTHR34406:SF2">
    <property type="entry name" value="PERIPLASMIC PROTEIN"/>
    <property type="match status" value="1"/>
</dbReference>
<dbReference type="Proteomes" id="UP000193427">
    <property type="component" value="Chromosome"/>
</dbReference>
<accession>A0A1W6LGC8</accession>
<sequence length="152" mass="16859">MKHFGTSTHRGRFDAVEGQLRYDRATGAGELSVTVNTASVTSGVVPLDGILRGEYFFASKDYPKAYYVSRKFRTEGGRLVALDGELTLRDKSTSFTLHAVRFGCYTPPESTREVCGGDFEGELRRSEFGMTYGWPFVEDRVKLVVQVEAAAP</sequence>